<reference evidence="3 4" key="1">
    <citation type="journal article" date="2023" name="Microbiol. Spectr.">
        <title>Symbiosis of Carpenter Bees with Uncharacterized Lactic Acid Bacteria Showing NAD Auxotrophy.</title>
        <authorList>
            <person name="Kawasaki S."/>
            <person name="Ozawa K."/>
            <person name="Mori T."/>
            <person name="Yamamoto A."/>
            <person name="Ito M."/>
            <person name="Ohkuma M."/>
            <person name="Sakamoto M."/>
            <person name="Matsutani M."/>
        </authorList>
    </citation>
    <scope>NUCLEOTIDE SEQUENCE [LARGE SCALE GENOMIC DNA]</scope>
    <source>
        <strain evidence="3 4">XA3</strain>
    </source>
</reference>
<dbReference type="EMBL" id="AP026802">
    <property type="protein sequence ID" value="BDR59037.1"/>
    <property type="molecule type" value="Genomic_DNA"/>
</dbReference>
<dbReference type="InterPro" id="IPR029058">
    <property type="entry name" value="AB_hydrolase_fold"/>
</dbReference>
<dbReference type="Gene3D" id="3.40.50.1820">
    <property type="entry name" value="alpha/beta hydrolase"/>
    <property type="match status" value="1"/>
</dbReference>
<keyword evidence="1" id="KW-0378">Hydrolase</keyword>
<keyword evidence="4" id="KW-1185">Reference proteome</keyword>
<name>A0AAU9DPF5_9LACO</name>
<dbReference type="PANTHER" id="PTHR48081">
    <property type="entry name" value="AB HYDROLASE SUPERFAMILY PROTEIN C4A8.06C"/>
    <property type="match status" value="1"/>
</dbReference>
<dbReference type="InterPro" id="IPR050300">
    <property type="entry name" value="GDXG_lipolytic_enzyme"/>
</dbReference>
<dbReference type="Proteomes" id="UP001321861">
    <property type="component" value="Chromosome"/>
</dbReference>
<accession>A0AAU9DPF5</accession>
<evidence type="ECO:0000256" key="1">
    <source>
        <dbReference type="ARBA" id="ARBA00022801"/>
    </source>
</evidence>
<feature type="domain" description="Alpha/beta hydrolase fold-3" evidence="2">
    <location>
        <begin position="32"/>
        <end position="146"/>
    </location>
</feature>
<evidence type="ECO:0000313" key="3">
    <source>
        <dbReference type="EMBL" id="BDR59037.1"/>
    </source>
</evidence>
<dbReference type="Pfam" id="PF07859">
    <property type="entry name" value="Abhydrolase_3"/>
    <property type="match status" value="1"/>
</dbReference>
<dbReference type="AlphaFoldDB" id="A0AAU9DPF5"/>
<organism evidence="3 4">
    <name type="scientific">Xylocopilactobacillus apicola</name>
    <dbReference type="NCBI Taxonomy" id="2932184"/>
    <lineage>
        <taxon>Bacteria</taxon>
        <taxon>Bacillati</taxon>
        <taxon>Bacillota</taxon>
        <taxon>Bacilli</taxon>
        <taxon>Lactobacillales</taxon>
        <taxon>Lactobacillaceae</taxon>
        <taxon>Xylocopilactobacillus</taxon>
    </lineage>
</organism>
<sequence>MKFSKDLEYEKEHHLKLDLYQNDAKNKVKMSLIIIHGGGWFRGSKDSETELATKFVTLGYDVVVPDYRLAPPNFYPAPQEDINQAYQWTKSQFPTNEIAVLGTSVGGTMAVELAIKYGIPAVSLSGIFDLEKWIRKHQSVEPVLEALKSDDPEEQLKLNEQFYKGFILNYLGQNLDLLKKATPYYRVSSTTGPVFLLNSMDELAPVSGVLKMEKSLAKHGVLSWVHFLAGTRHGHSYALEVTASVDQFLKQKNG</sequence>
<dbReference type="RefSeq" id="WP_317634852.1">
    <property type="nucleotide sequence ID" value="NZ_AP026802.1"/>
</dbReference>
<dbReference type="GO" id="GO:0016787">
    <property type="term" value="F:hydrolase activity"/>
    <property type="evidence" value="ECO:0007669"/>
    <property type="project" value="UniProtKB-KW"/>
</dbReference>
<gene>
    <name evidence="3" type="ORF">XA3_14780</name>
</gene>
<dbReference type="SUPFAM" id="SSF53474">
    <property type="entry name" value="alpha/beta-Hydrolases"/>
    <property type="match status" value="1"/>
</dbReference>
<dbReference type="InterPro" id="IPR013094">
    <property type="entry name" value="AB_hydrolase_3"/>
</dbReference>
<dbReference type="KEGG" id="xap:XA3_14780"/>
<proteinExistence type="predicted"/>
<protein>
    <submittedName>
        <fullName evidence="3">Esterase</fullName>
    </submittedName>
</protein>
<evidence type="ECO:0000259" key="2">
    <source>
        <dbReference type="Pfam" id="PF07859"/>
    </source>
</evidence>
<evidence type="ECO:0000313" key="4">
    <source>
        <dbReference type="Proteomes" id="UP001321861"/>
    </source>
</evidence>